<gene>
    <name evidence="1" type="ORF">ABID16_001415</name>
</gene>
<dbReference type="Gene3D" id="1.10.10.690">
    <property type="entry name" value="YidB-like"/>
    <property type="match status" value="1"/>
</dbReference>
<sequence>MGLFDGLGSVLGDVLSGKPVNLMSIAEQVFANAGGVNGILSQLQAAGLGDQVSSWIGTGSNLPVSADQIKSALSSEQMASLANALGIDIGNLPQLLAEHLPKAVDQASPNGVLPS</sequence>
<dbReference type="SUPFAM" id="SSF140804">
    <property type="entry name" value="YidB-like"/>
    <property type="match status" value="1"/>
</dbReference>
<dbReference type="InterPro" id="IPR045372">
    <property type="entry name" value="YidB"/>
</dbReference>
<organism evidence="1 2">
    <name type="scientific">Rhizobium aquaticum</name>
    <dbReference type="NCBI Taxonomy" id="1549636"/>
    <lineage>
        <taxon>Bacteria</taxon>
        <taxon>Pseudomonadati</taxon>
        <taxon>Pseudomonadota</taxon>
        <taxon>Alphaproteobacteria</taxon>
        <taxon>Hyphomicrobiales</taxon>
        <taxon>Rhizobiaceae</taxon>
        <taxon>Rhizobium/Agrobacterium group</taxon>
        <taxon>Rhizobium</taxon>
    </lineage>
</organism>
<keyword evidence="2" id="KW-1185">Reference proteome</keyword>
<dbReference type="EMBL" id="JBEPMB010000001">
    <property type="protein sequence ID" value="MET3613110.1"/>
    <property type="molecule type" value="Genomic_DNA"/>
</dbReference>
<evidence type="ECO:0000313" key="2">
    <source>
        <dbReference type="Proteomes" id="UP001549047"/>
    </source>
</evidence>
<reference evidence="1 2" key="1">
    <citation type="submission" date="2024-06" db="EMBL/GenBank/DDBJ databases">
        <title>Genomic Encyclopedia of Type Strains, Phase IV (KMG-IV): sequencing the most valuable type-strain genomes for metagenomic binning, comparative biology and taxonomic classification.</title>
        <authorList>
            <person name="Goeker M."/>
        </authorList>
    </citation>
    <scope>NUCLEOTIDE SEQUENCE [LARGE SCALE GENOMIC DNA]</scope>
    <source>
        <strain evidence="1 2">DSM 29780</strain>
    </source>
</reference>
<dbReference type="InterPro" id="IPR027405">
    <property type="entry name" value="YidB-like"/>
</dbReference>
<name>A0ABV2IX93_9HYPH</name>
<proteinExistence type="predicted"/>
<comment type="caution">
    <text evidence="1">The sequence shown here is derived from an EMBL/GenBank/DDBJ whole genome shotgun (WGS) entry which is preliminary data.</text>
</comment>
<protein>
    <submittedName>
        <fullName evidence="1">Uncharacterized protein YidB (DUF937 family)</fullName>
    </submittedName>
</protein>
<evidence type="ECO:0000313" key="1">
    <source>
        <dbReference type="EMBL" id="MET3613110.1"/>
    </source>
</evidence>
<dbReference type="Proteomes" id="UP001549047">
    <property type="component" value="Unassembled WGS sequence"/>
</dbReference>
<accession>A0ABV2IX93</accession>
<dbReference type="Pfam" id="PF20159">
    <property type="entry name" value="YidB"/>
    <property type="match status" value="1"/>
</dbReference>
<dbReference type="RefSeq" id="WP_354555604.1">
    <property type="nucleotide sequence ID" value="NZ_JBEPMB010000001.1"/>
</dbReference>